<dbReference type="EMBL" id="JBBBZM010000013">
    <property type="protein sequence ID" value="KAL0639259.1"/>
    <property type="molecule type" value="Genomic_DNA"/>
</dbReference>
<dbReference type="InterPro" id="IPR046364">
    <property type="entry name" value="Exo70_C"/>
</dbReference>
<evidence type="ECO:0000256" key="4">
    <source>
        <dbReference type="RuleBase" id="RU365026"/>
    </source>
</evidence>
<comment type="caution">
    <text evidence="6">The sequence shown here is derived from an EMBL/GenBank/DDBJ whole genome shotgun (WGS) entry which is preliminary data.</text>
</comment>
<gene>
    <name evidence="6" type="primary">EXO70</name>
    <name evidence="6" type="ORF">Q9L58_001720</name>
</gene>
<evidence type="ECO:0000256" key="1">
    <source>
        <dbReference type="ARBA" id="ARBA00006756"/>
    </source>
</evidence>
<keyword evidence="2 4" id="KW-0813">Transport</keyword>
<evidence type="ECO:0000313" key="6">
    <source>
        <dbReference type="EMBL" id="KAL0639259.1"/>
    </source>
</evidence>
<dbReference type="Proteomes" id="UP001447188">
    <property type="component" value="Unassembled WGS sequence"/>
</dbReference>
<comment type="similarity">
    <text evidence="1 4">Belongs to the EXO70 family.</text>
</comment>
<evidence type="ECO:0000259" key="5">
    <source>
        <dbReference type="Pfam" id="PF03081"/>
    </source>
</evidence>
<dbReference type="Pfam" id="PF20669">
    <property type="entry name" value="Exo70_N"/>
    <property type="match status" value="1"/>
</dbReference>
<reference evidence="6 7" key="1">
    <citation type="submission" date="2024-02" db="EMBL/GenBank/DDBJ databases">
        <title>Discinaceae phylogenomics.</title>
        <authorList>
            <person name="Dirks A.C."/>
            <person name="James T.Y."/>
        </authorList>
    </citation>
    <scope>NUCLEOTIDE SEQUENCE [LARGE SCALE GENOMIC DNA]</scope>
    <source>
        <strain evidence="6 7">ACD0624</strain>
    </source>
</reference>
<evidence type="ECO:0000256" key="2">
    <source>
        <dbReference type="ARBA" id="ARBA00022448"/>
    </source>
</evidence>
<dbReference type="SUPFAM" id="SSF74788">
    <property type="entry name" value="Cullin repeat-like"/>
    <property type="match status" value="1"/>
</dbReference>
<dbReference type="PANTHER" id="PTHR12542:SF41">
    <property type="entry name" value="EXOCYST COMPLEX COMPONENT 7"/>
    <property type="match status" value="1"/>
</dbReference>
<keyword evidence="3 4" id="KW-0268">Exocytosis</keyword>
<dbReference type="InterPro" id="IPR016159">
    <property type="entry name" value="Cullin_repeat-like_dom_sf"/>
</dbReference>
<comment type="subcellular location">
    <subcellularLocation>
        <location evidence="4">Bud</location>
    </subcellularLocation>
    <subcellularLocation>
        <location evidence="4">Bud neck</location>
    </subcellularLocation>
</comment>
<dbReference type="Pfam" id="PF03081">
    <property type="entry name" value="Exo70_C"/>
    <property type="match status" value="1"/>
</dbReference>
<feature type="domain" description="Exocyst complex subunit Exo70 C-terminal" evidence="5">
    <location>
        <begin position="246"/>
        <end position="607"/>
    </location>
</feature>
<comment type="function">
    <text evidence="4">Involved in the secretory pathway as part of the exocyst complex which tethers secretory vesicles to the sites of exocytosis. Also plays a role in the assembly of the exocyst.</text>
</comment>
<protein>
    <recommendedName>
        <fullName evidence="4">Exocyst complex protein EXO70</fullName>
    </recommendedName>
</protein>
<keyword evidence="7" id="KW-1185">Reference proteome</keyword>
<proteinExistence type="inferred from homology"/>
<dbReference type="Gene3D" id="1.20.1280.170">
    <property type="entry name" value="Exocyst complex component Exo70"/>
    <property type="match status" value="1"/>
</dbReference>
<sequence>MNGLRMDELSAEVEVLESKLSKTADLTTKITLSLKKLSASAQNVEQAVKPIYSKTQSLTVLSGNIDDAISAIDRIRQPADVVSQEEGNNSLTFFFSAYRPKATGLTEYLAALKRINNALGTLKKSNLRSTQKAVGQMTGLLKGGSLQLEDLFRQALAEESAPIEPLHYITKELPFPTFNSQKINMLVILNDFLSSTLAQSSGIQSNATTIYAEVRGPYMTNSLSSLALATVNTTRRVSQTPYDKGSNGIGVYTSSLEAIFDAEHENISRIFPSTEWPTVYNNTTLQSMTVFKKTLVDLNTFVKANMVTDCFLAYDVIENVQPASMRLKVKTGETREFSEALRPLRQTAVGSFSHFLEDLKKSGTGMATLPVDNTVAELTVGVMARLRRMADYPNAVSSLLVSLGEGNWNRPYTATAASFDVGADGSGMLSTFCLDVIDQLIHELEQKARVVVKKTPTVAVFMVNNVHYIESNIRKSDLSNIMSRESQQKVEKWRKDAVKMYLEQWKECAAFLMDVTYTKQHAGGKITLTSKEKEGVKEKFKNFNTAFEDLVQKHKQFTFPDKEVRTMLSKEIGFIGPLYGRFHDKYKDLMRDKYVKYDRQSLDTMLAQL</sequence>
<dbReference type="InterPro" id="IPR004140">
    <property type="entry name" value="Exo70"/>
</dbReference>
<organism evidence="6 7">
    <name type="scientific">Discina gigas</name>
    <dbReference type="NCBI Taxonomy" id="1032678"/>
    <lineage>
        <taxon>Eukaryota</taxon>
        <taxon>Fungi</taxon>
        <taxon>Dikarya</taxon>
        <taxon>Ascomycota</taxon>
        <taxon>Pezizomycotina</taxon>
        <taxon>Pezizomycetes</taxon>
        <taxon>Pezizales</taxon>
        <taxon>Discinaceae</taxon>
        <taxon>Discina</taxon>
    </lineage>
</organism>
<accession>A0ABR3GTJ5</accession>
<evidence type="ECO:0000256" key="3">
    <source>
        <dbReference type="ARBA" id="ARBA00022483"/>
    </source>
</evidence>
<keyword evidence="4" id="KW-0653">Protein transport</keyword>
<dbReference type="PANTHER" id="PTHR12542">
    <property type="entry name" value="EXOCYST COMPLEX PROTEIN EXO70"/>
    <property type="match status" value="1"/>
</dbReference>
<name>A0ABR3GTJ5_9PEZI</name>
<evidence type="ECO:0000313" key="7">
    <source>
        <dbReference type="Proteomes" id="UP001447188"/>
    </source>
</evidence>